<reference evidence="2" key="1">
    <citation type="submission" date="2015-09" db="EMBL/GenBank/DDBJ databases">
        <authorList>
            <person name="Fill T.P."/>
            <person name="Baretta J.F."/>
            <person name="de Almeida L.G."/>
            <person name="Rocha M."/>
            <person name="de Souza D.H."/>
            <person name="Malavazi I."/>
            <person name="Cerdeira L.T."/>
            <person name="Hong H."/>
            <person name="Samborskyy M."/>
            <person name="de Vasconcelos A.T."/>
            <person name="Leadlay P."/>
            <person name="Rodrigues-Filho E."/>
        </authorList>
    </citation>
    <scope>NUCLEOTIDE SEQUENCE [LARGE SCALE GENOMIC DNA]</scope>
    <source>
        <strain evidence="2">LaBioMMi 136</strain>
    </source>
</reference>
<name>A0A1S9RSF9_PENBI</name>
<proteinExistence type="predicted"/>
<dbReference type="GO" id="GO:0045944">
    <property type="term" value="P:positive regulation of transcription by RNA polymerase II"/>
    <property type="evidence" value="ECO:0007669"/>
    <property type="project" value="TreeGrafter"/>
</dbReference>
<gene>
    <name evidence="1" type="ORF">PEBR_12203</name>
</gene>
<dbReference type="Proteomes" id="UP000190744">
    <property type="component" value="Unassembled WGS sequence"/>
</dbReference>
<evidence type="ECO:0000313" key="1">
    <source>
        <dbReference type="EMBL" id="OOQ88454.1"/>
    </source>
</evidence>
<dbReference type="AlphaFoldDB" id="A0A1S9RSF9"/>
<accession>A0A1S9RSF9</accession>
<sequence>MCPVRKAESEMSTCRWQQMCPMQQEAARLHLFNEETLVAGTEEFKKRVKSQGASQQAETEHGGLPTSILQKVVSSNNDAMNILYEAALLEGNNRVINEMPPADSALSIPRSLNETDALRIWNACRFVKMGWFSSHEAITLVDKFFANMSSLSPVLTDFFASHKNQHHILPGVGGRSRAFFIHQRMWQHCQHLLMRLTLGQEKISKAKTRNIGSIEALLLMSEWFPRQLQFPPETDGWDSDFIMTNLDARDPPLPVEEIPVSDTWKQDVVEPTKRFEHMSWMVLSLALALAHELGAFDPNARMLKLGDLVGIDAEMYLQHLELRRQRLPSLLFVIINALSSRLGCTSPMPSDVGLMMPDPGLLRLDKRGNEWLVFMKSWRELSKITSSIMQTMFPLMSTSLATGTADAFFSILEQKQNLLENWRQRNLSIAVPGSSFTDIMFIEHQHLRVLINSIGMQVVVRRVLSKTTYAESTIDHSFIERARQLNMTAREYGFIEEVIDGCCQILEKVAALGKAGSLYFSPMRLLFRTISASIFLMKALALGVRNSKLQEALQILDRAIESLQDNNEDDNHMKLRYAALLNTQATRLRRSLMSSIPVIEAPNVDSGLLRKPSQTPDMYSSVTQTLSNDQGVFSNLSGFDPEGPLDFDVNDWLSLPFEPSMVPFGANETDSWARLDGVDMDLEFLWQLPA</sequence>
<dbReference type="GO" id="GO:0000981">
    <property type="term" value="F:DNA-binding transcription factor activity, RNA polymerase II-specific"/>
    <property type="evidence" value="ECO:0007669"/>
    <property type="project" value="TreeGrafter"/>
</dbReference>
<dbReference type="InterPro" id="IPR052780">
    <property type="entry name" value="AAA_Catabolism_Regulators"/>
</dbReference>
<dbReference type="PANTHER" id="PTHR31644:SF4">
    <property type="entry name" value="ZN(II)2CYS6 TRANSCRIPTION FACTOR (EUROFUNG)"/>
    <property type="match status" value="1"/>
</dbReference>
<dbReference type="PANTHER" id="PTHR31644">
    <property type="entry name" value="TRANSCRIPTIONAL ACTIVATOR ARO80-RELATED"/>
    <property type="match status" value="1"/>
</dbReference>
<dbReference type="CDD" id="cd12148">
    <property type="entry name" value="fungal_TF_MHR"/>
    <property type="match status" value="1"/>
</dbReference>
<protein>
    <submittedName>
        <fullName evidence="1">C6 transcription factor Aro80</fullName>
    </submittedName>
</protein>
<dbReference type="EMBL" id="LJBN01000118">
    <property type="protein sequence ID" value="OOQ88454.1"/>
    <property type="molecule type" value="Genomic_DNA"/>
</dbReference>
<dbReference type="GO" id="GO:0009074">
    <property type="term" value="P:aromatic amino acid family catabolic process"/>
    <property type="evidence" value="ECO:0007669"/>
    <property type="project" value="TreeGrafter"/>
</dbReference>
<dbReference type="GO" id="GO:0005634">
    <property type="term" value="C:nucleus"/>
    <property type="evidence" value="ECO:0007669"/>
    <property type="project" value="TreeGrafter"/>
</dbReference>
<evidence type="ECO:0000313" key="2">
    <source>
        <dbReference type="Proteomes" id="UP000190744"/>
    </source>
</evidence>
<organism evidence="1 2">
    <name type="scientific">Penicillium brasilianum</name>
    <dbReference type="NCBI Taxonomy" id="104259"/>
    <lineage>
        <taxon>Eukaryota</taxon>
        <taxon>Fungi</taxon>
        <taxon>Dikarya</taxon>
        <taxon>Ascomycota</taxon>
        <taxon>Pezizomycotina</taxon>
        <taxon>Eurotiomycetes</taxon>
        <taxon>Eurotiomycetidae</taxon>
        <taxon>Eurotiales</taxon>
        <taxon>Aspergillaceae</taxon>
        <taxon>Penicillium</taxon>
    </lineage>
</organism>
<comment type="caution">
    <text evidence="1">The sequence shown here is derived from an EMBL/GenBank/DDBJ whole genome shotgun (WGS) entry which is preliminary data.</text>
</comment>